<evidence type="ECO:0000256" key="5">
    <source>
        <dbReference type="ARBA" id="ARBA00022827"/>
    </source>
</evidence>
<sequence length="402" mass="43505">MAVNPPLIKTDVVIVGAGLVGLTAAIALSRLGKKVVLTDAKPAQSLAENWVDDVNHWDSRIYALTNETVDWLRSLGIWAHMPASRVTPISAMHLWSPTRSHATPSLCLDAGDAHLTEMGFIVESQALMDACWQMLKESEVTVITDAPAHALQYSGHVARLSLPQHEIEAALLIGADGGRSWVRTQCGVNVHKVDFAQTALVTNYCAERPHGDIARQWFGAHETLALLPMPQQQVSLVWALPHADASQKQALSAEALAAEVEARSGKALGTLTPNGEILAFPLVQNTADSMALPHVLLLGDAAHQVHPMAGQGVNLGFQDVQALCQHIAQLPAVRPLGDANFLRHVMRTRQMDILKMHALTRGLDGLFARPQAAWTHAALLGLRAVENSAMLKRFLIRTATQN</sequence>
<keyword evidence="6" id="KW-0560">Oxidoreductase</keyword>
<keyword evidence="8" id="KW-0812">Transmembrane</keyword>
<evidence type="ECO:0000256" key="4">
    <source>
        <dbReference type="ARBA" id="ARBA00022630"/>
    </source>
</evidence>
<name>A0A5C7WLD3_METME</name>
<keyword evidence="7" id="KW-0503">Monooxygenase</keyword>
<comment type="pathway">
    <text evidence="2">Cofactor biosynthesis; ubiquinone biosynthesis.</text>
</comment>
<evidence type="ECO:0000256" key="6">
    <source>
        <dbReference type="ARBA" id="ARBA00023002"/>
    </source>
</evidence>
<proteinExistence type="inferred from homology"/>
<evidence type="ECO:0000256" key="8">
    <source>
        <dbReference type="SAM" id="Phobius"/>
    </source>
</evidence>
<evidence type="ECO:0000313" key="10">
    <source>
        <dbReference type="EMBL" id="TXI37504.1"/>
    </source>
</evidence>
<dbReference type="SUPFAM" id="SSF51905">
    <property type="entry name" value="FAD/NAD(P)-binding domain"/>
    <property type="match status" value="1"/>
</dbReference>
<evidence type="ECO:0000256" key="2">
    <source>
        <dbReference type="ARBA" id="ARBA00004749"/>
    </source>
</evidence>
<reference evidence="10 11" key="1">
    <citation type="submission" date="2018-09" db="EMBL/GenBank/DDBJ databases">
        <title>Metagenome Assembled Genomes from an Advanced Water Purification Facility.</title>
        <authorList>
            <person name="Stamps B.W."/>
            <person name="Spear J.R."/>
        </authorList>
    </citation>
    <scope>NUCLEOTIDE SEQUENCE [LARGE SCALE GENOMIC DNA]</scope>
    <source>
        <strain evidence="10">Bin_42_2</strain>
    </source>
</reference>
<dbReference type="GO" id="GO:0004497">
    <property type="term" value="F:monooxygenase activity"/>
    <property type="evidence" value="ECO:0007669"/>
    <property type="project" value="UniProtKB-KW"/>
</dbReference>
<dbReference type="Pfam" id="PF01494">
    <property type="entry name" value="FAD_binding_3"/>
    <property type="match status" value="1"/>
</dbReference>
<comment type="caution">
    <text evidence="10">The sequence shown here is derived from an EMBL/GenBank/DDBJ whole genome shotgun (WGS) entry which is preliminary data.</text>
</comment>
<gene>
    <name evidence="10" type="ORF">E6Q51_03135</name>
</gene>
<dbReference type="InterPro" id="IPR010971">
    <property type="entry name" value="UbiH/COQ6"/>
</dbReference>
<accession>A0A5C7WLD3</accession>
<dbReference type="PANTHER" id="PTHR43876">
    <property type="entry name" value="UBIQUINONE BIOSYNTHESIS MONOOXYGENASE COQ6, MITOCHONDRIAL"/>
    <property type="match status" value="1"/>
</dbReference>
<keyword evidence="8" id="KW-1133">Transmembrane helix</keyword>
<evidence type="ECO:0000313" key="11">
    <source>
        <dbReference type="Proteomes" id="UP000321374"/>
    </source>
</evidence>
<keyword evidence="5" id="KW-0274">FAD</keyword>
<keyword evidence="4" id="KW-0285">Flavoprotein</keyword>
<dbReference type="Proteomes" id="UP000321374">
    <property type="component" value="Unassembled WGS sequence"/>
</dbReference>
<evidence type="ECO:0000256" key="3">
    <source>
        <dbReference type="ARBA" id="ARBA00005349"/>
    </source>
</evidence>
<dbReference type="STRING" id="1122236.GCA_000378225_01489"/>
<dbReference type="NCBIfam" id="TIGR01988">
    <property type="entry name" value="Ubi-OHases"/>
    <property type="match status" value="1"/>
</dbReference>
<dbReference type="Gene3D" id="3.50.50.60">
    <property type="entry name" value="FAD/NAD(P)-binding domain"/>
    <property type="match status" value="2"/>
</dbReference>
<dbReference type="EMBL" id="SSGG01000053">
    <property type="protein sequence ID" value="TXI37504.1"/>
    <property type="molecule type" value="Genomic_DNA"/>
</dbReference>
<dbReference type="AlphaFoldDB" id="A0A5C7WLD3"/>
<comment type="cofactor">
    <cofactor evidence="1">
        <name>FAD</name>
        <dbReference type="ChEBI" id="CHEBI:57692"/>
    </cofactor>
</comment>
<organism evidence="10 11">
    <name type="scientific">Methylophilus methylotrophus</name>
    <name type="common">Bacterium W3A1</name>
    <dbReference type="NCBI Taxonomy" id="17"/>
    <lineage>
        <taxon>Bacteria</taxon>
        <taxon>Pseudomonadati</taxon>
        <taxon>Pseudomonadota</taxon>
        <taxon>Betaproteobacteria</taxon>
        <taxon>Nitrosomonadales</taxon>
        <taxon>Methylophilaceae</taxon>
        <taxon>Methylophilus</taxon>
    </lineage>
</organism>
<dbReference type="GO" id="GO:0006744">
    <property type="term" value="P:ubiquinone biosynthetic process"/>
    <property type="evidence" value="ECO:0007669"/>
    <property type="project" value="UniProtKB-UniPathway"/>
</dbReference>
<feature type="domain" description="FAD-binding" evidence="9">
    <location>
        <begin position="9"/>
        <end position="329"/>
    </location>
</feature>
<keyword evidence="8" id="KW-0472">Membrane</keyword>
<dbReference type="InterPro" id="IPR002938">
    <property type="entry name" value="FAD-bd"/>
</dbReference>
<dbReference type="UniPathway" id="UPA00232"/>
<dbReference type="GO" id="GO:0016705">
    <property type="term" value="F:oxidoreductase activity, acting on paired donors, with incorporation or reduction of molecular oxygen"/>
    <property type="evidence" value="ECO:0007669"/>
    <property type="project" value="InterPro"/>
</dbReference>
<protein>
    <submittedName>
        <fullName evidence="10">FAD-binding protein</fullName>
    </submittedName>
</protein>
<comment type="similarity">
    <text evidence="3">Belongs to the UbiH/COQ6 family.</text>
</comment>
<dbReference type="GO" id="GO:0071949">
    <property type="term" value="F:FAD binding"/>
    <property type="evidence" value="ECO:0007669"/>
    <property type="project" value="InterPro"/>
</dbReference>
<dbReference type="InterPro" id="IPR036188">
    <property type="entry name" value="FAD/NAD-bd_sf"/>
</dbReference>
<dbReference type="InterPro" id="IPR051205">
    <property type="entry name" value="UbiH/COQ6_monooxygenase"/>
</dbReference>
<dbReference type="PANTHER" id="PTHR43876:SF7">
    <property type="entry name" value="UBIQUINONE BIOSYNTHESIS MONOOXYGENASE COQ6, MITOCHONDRIAL"/>
    <property type="match status" value="1"/>
</dbReference>
<evidence type="ECO:0000256" key="1">
    <source>
        <dbReference type="ARBA" id="ARBA00001974"/>
    </source>
</evidence>
<evidence type="ECO:0000256" key="7">
    <source>
        <dbReference type="ARBA" id="ARBA00023033"/>
    </source>
</evidence>
<dbReference type="PRINTS" id="PR00420">
    <property type="entry name" value="RNGMNOXGNASE"/>
</dbReference>
<feature type="transmembrane region" description="Helical" evidence="8">
    <location>
        <begin position="12"/>
        <end position="31"/>
    </location>
</feature>
<evidence type="ECO:0000259" key="9">
    <source>
        <dbReference type="Pfam" id="PF01494"/>
    </source>
</evidence>